<evidence type="ECO:0000313" key="9">
    <source>
        <dbReference type="Proteomes" id="UP001501035"/>
    </source>
</evidence>
<keyword evidence="5" id="KW-0560">Oxidoreductase</keyword>
<dbReference type="InterPro" id="IPR036250">
    <property type="entry name" value="AcylCo_DH-like_C"/>
</dbReference>
<evidence type="ECO:0000256" key="3">
    <source>
        <dbReference type="ARBA" id="ARBA00022630"/>
    </source>
</evidence>
<evidence type="ECO:0000259" key="7">
    <source>
        <dbReference type="Pfam" id="PF02771"/>
    </source>
</evidence>
<dbReference type="InterPro" id="IPR009075">
    <property type="entry name" value="AcylCo_DH/oxidase_C"/>
</dbReference>
<dbReference type="Pfam" id="PF02771">
    <property type="entry name" value="Acyl-CoA_dh_N"/>
    <property type="match status" value="1"/>
</dbReference>
<gene>
    <name evidence="8" type="ORF">GCM10010528_06190</name>
</gene>
<dbReference type="InterPro" id="IPR013786">
    <property type="entry name" value="AcylCoA_DH/ox_N"/>
</dbReference>
<evidence type="ECO:0000259" key="6">
    <source>
        <dbReference type="Pfam" id="PF00441"/>
    </source>
</evidence>
<proteinExistence type="inferred from homology"/>
<keyword evidence="4" id="KW-0274">FAD</keyword>
<dbReference type="PANTHER" id="PTHR43884:SF20">
    <property type="entry name" value="ACYL-COA DEHYDROGENASE FADE28"/>
    <property type="match status" value="1"/>
</dbReference>
<dbReference type="Pfam" id="PF00441">
    <property type="entry name" value="Acyl-CoA_dh_1"/>
    <property type="match status" value="1"/>
</dbReference>
<dbReference type="InterPro" id="IPR046373">
    <property type="entry name" value="Acyl-CoA_Oxase/DH_mid-dom_sf"/>
</dbReference>
<dbReference type="PANTHER" id="PTHR43884">
    <property type="entry name" value="ACYL-COA DEHYDROGENASE"/>
    <property type="match status" value="1"/>
</dbReference>
<dbReference type="Proteomes" id="UP001501035">
    <property type="component" value="Unassembled WGS sequence"/>
</dbReference>
<dbReference type="Gene3D" id="2.40.110.10">
    <property type="entry name" value="Butyryl-CoA Dehydrogenase, subunit A, domain 2"/>
    <property type="match status" value="1"/>
</dbReference>
<sequence length="376" mass="39736">MDFELNAEQGMLRDTVRDALTKTYDIETLRAVTDTERGWDPTVWKSLADIGILALTIDDADGGMGAGPVELGAVLGEIGRSLAPEPYLYGVVVPAALLADTDESPLRTELLEGLAGGDLLMAFANTEENDRWPSTAVTTAAAGSGDAVTLTGTKTEVLAGDSADRLIVSARDDAGTIGLYAVEAGAAGVMRTPFRTHDRRRGAQIVLASAPATRLASGDRAGEALRRVDILTQTALCAEAVGAMERALELTVEYLKTRKQFGVTLATFEALTHRAADMYVLLELARSLSSYATGTLAEGTADEIVASRAKLQICRSARQIGQEAIQMHGGIGMTAEYPVGHYVSRLTAIGHTLGDADAHLSRLANSITDWDMVSIG</sequence>
<dbReference type="SUPFAM" id="SSF56645">
    <property type="entry name" value="Acyl-CoA dehydrogenase NM domain-like"/>
    <property type="match status" value="1"/>
</dbReference>
<comment type="similarity">
    <text evidence="2">Belongs to the acyl-CoA dehydrogenase family.</text>
</comment>
<keyword evidence="3" id="KW-0285">Flavoprotein</keyword>
<evidence type="ECO:0000256" key="4">
    <source>
        <dbReference type="ARBA" id="ARBA00022827"/>
    </source>
</evidence>
<dbReference type="Gene3D" id="1.10.540.10">
    <property type="entry name" value="Acyl-CoA dehydrogenase/oxidase, N-terminal domain"/>
    <property type="match status" value="1"/>
</dbReference>
<evidence type="ECO:0000256" key="1">
    <source>
        <dbReference type="ARBA" id="ARBA00001974"/>
    </source>
</evidence>
<feature type="domain" description="Acyl-CoA dehydrogenase/oxidase N-terminal" evidence="7">
    <location>
        <begin position="7"/>
        <end position="91"/>
    </location>
</feature>
<name>A0ABP6L3X6_9ACTN</name>
<evidence type="ECO:0000313" key="8">
    <source>
        <dbReference type="EMBL" id="GAA3027238.1"/>
    </source>
</evidence>
<dbReference type="RefSeq" id="WP_290704331.1">
    <property type="nucleotide sequence ID" value="NZ_BAAAVS010000011.1"/>
</dbReference>
<accession>A0ABP6L3X6</accession>
<dbReference type="SUPFAM" id="SSF47203">
    <property type="entry name" value="Acyl-CoA dehydrogenase C-terminal domain-like"/>
    <property type="match status" value="1"/>
</dbReference>
<protein>
    <submittedName>
        <fullName evidence="8">Acyl-CoA dehydrogenase family protein</fullName>
    </submittedName>
</protein>
<evidence type="ECO:0000256" key="2">
    <source>
        <dbReference type="ARBA" id="ARBA00009347"/>
    </source>
</evidence>
<comment type="caution">
    <text evidence="8">The sequence shown here is derived from an EMBL/GenBank/DDBJ whole genome shotgun (WGS) entry which is preliminary data.</text>
</comment>
<comment type="cofactor">
    <cofactor evidence="1">
        <name>FAD</name>
        <dbReference type="ChEBI" id="CHEBI:57692"/>
    </cofactor>
</comment>
<dbReference type="EMBL" id="BAAAVS010000011">
    <property type="protein sequence ID" value="GAA3027238.1"/>
    <property type="molecule type" value="Genomic_DNA"/>
</dbReference>
<dbReference type="InterPro" id="IPR009100">
    <property type="entry name" value="AcylCoA_DH/oxidase_NM_dom_sf"/>
</dbReference>
<feature type="domain" description="Acyl-CoA dehydrogenase/oxidase C-terminal" evidence="6">
    <location>
        <begin position="235"/>
        <end position="365"/>
    </location>
</feature>
<keyword evidence="9" id="KW-1185">Reference proteome</keyword>
<reference evidence="9" key="1">
    <citation type="journal article" date="2019" name="Int. J. Syst. Evol. Microbiol.">
        <title>The Global Catalogue of Microorganisms (GCM) 10K type strain sequencing project: providing services to taxonomists for standard genome sequencing and annotation.</title>
        <authorList>
            <consortium name="The Broad Institute Genomics Platform"/>
            <consortium name="The Broad Institute Genome Sequencing Center for Infectious Disease"/>
            <person name="Wu L."/>
            <person name="Ma J."/>
        </authorList>
    </citation>
    <scope>NUCLEOTIDE SEQUENCE [LARGE SCALE GENOMIC DNA]</scope>
    <source>
        <strain evidence="9">JCM 14234</strain>
    </source>
</reference>
<evidence type="ECO:0000256" key="5">
    <source>
        <dbReference type="ARBA" id="ARBA00023002"/>
    </source>
</evidence>
<dbReference type="InterPro" id="IPR037069">
    <property type="entry name" value="AcylCoA_DH/ox_N_sf"/>
</dbReference>
<organism evidence="8 9">
    <name type="scientific">Gordonia defluvii</name>
    <dbReference type="NCBI Taxonomy" id="283718"/>
    <lineage>
        <taxon>Bacteria</taxon>
        <taxon>Bacillati</taxon>
        <taxon>Actinomycetota</taxon>
        <taxon>Actinomycetes</taxon>
        <taxon>Mycobacteriales</taxon>
        <taxon>Gordoniaceae</taxon>
        <taxon>Gordonia</taxon>
    </lineage>
</organism>
<dbReference type="Gene3D" id="1.20.140.10">
    <property type="entry name" value="Butyryl-CoA Dehydrogenase, subunit A, domain 3"/>
    <property type="match status" value="1"/>
</dbReference>
<dbReference type="CDD" id="cd00567">
    <property type="entry name" value="ACAD"/>
    <property type="match status" value="1"/>
</dbReference>